<protein>
    <recommendedName>
        <fullName evidence="5">Receptor ligand binding region domain-containing protein</fullName>
    </recommendedName>
</protein>
<evidence type="ECO:0000256" key="1">
    <source>
        <dbReference type="ARBA" id="ARBA00004370"/>
    </source>
</evidence>
<evidence type="ECO:0000313" key="6">
    <source>
        <dbReference type="EMBL" id="KAJ8332191.1"/>
    </source>
</evidence>
<evidence type="ECO:0000256" key="3">
    <source>
        <dbReference type="ARBA" id="ARBA00022989"/>
    </source>
</evidence>
<comment type="subcellular location">
    <subcellularLocation>
        <location evidence="1">Membrane</location>
    </subcellularLocation>
</comment>
<evidence type="ECO:0000256" key="2">
    <source>
        <dbReference type="ARBA" id="ARBA00022692"/>
    </source>
</evidence>
<name>A0A9Q1IA34_SYNKA</name>
<dbReference type="InterPro" id="IPR001828">
    <property type="entry name" value="ANF_lig-bd_rcpt"/>
</dbReference>
<dbReference type="Proteomes" id="UP001152622">
    <property type="component" value="Unassembled WGS sequence"/>
</dbReference>
<comment type="caution">
    <text evidence="6">The sequence shown here is derived from an EMBL/GenBank/DDBJ whole genome shotgun (WGS) entry which is preliminary data.</text>
</comment>
<dbReference type="AlphaFoldDB" id="A0A9Q1IA34"/>
<reference evidence="6" key="1">
    <citation type="journal article" date="2023" name="Science">
        <title>Genome structures resolve the early diversification of teleost fishes.</title>
        <authorList>
            <person name="Parey E."/>
            <person name="Louis A."/>
            <person name="Montfort J."/>
            <person name="Bouchez O."/>
            <person name="Roques C."/>
            <person name="Iampietro C."/>
            <person name="Lluch J."/>
            <person name="Castinel A."/>
            <person name="Donnadieu C."/>
            <person name="Desvignes T."/>
            <person name="Floi Bucao C."/>
            <person name="Jouanno E."/>
            <person name="Wen M."/>
            <person name="Mejri S."/>
            <person name="Dirks R."/>
            <person name="Jansen H."/>
            <person name="Henkel C."/>
            <person name="Chen W.J."/>
            <person name="Zahm M."/>
            <person name="Cabau C."/>
            <person name="Klopp C."/>
            <person name="Thompson A.W."/>
            <person name="Robinson-Rechavi M."/>
            <person name="Braasch I."/>
            <person name="Lecointre G."/>
            <person name="Bobe J."/>
            <person name="Postlethwait J.H."/>
            <person name="Berthelot C."/>
            <person name="Roest Crollius H."/>
            <person name="Guiguen Y."/>
        </authorList>
    </citation>
    <scope>NUCLEOTIDE SEQUENCE</scope>
    <source>
        <strain evidence="6">WJC10195</strain>
    </source>
</reference>
<dbReference type="Gene3D" id="3.40.50.2300">
    <property type="match status" value="1"/>
</dbReference>
<accession>A0A9Q1IA34</accession>
<dbReference type="Pfam" id="PF01094">
    <property type="entry name" value="ANF_receptor"/>
    <property type="match status" value="1"/>
</dbReference>
<keyword evidence="3" id="KW-1133">Transmembrane helix</keyword>
<proteinExistence type="predicted"/>
<dbReference type="EMBL" id="JAINUF010000032">
    <property type="protein sequence ID" value="KAJ8332191.1"/>
    <property type="molecule type" value="Genomic_DNA"/>
</dbReference>
<dbReference type="GO" id="GO:0016020">
    <property type="term" value="C:membrane"/>
    <property type="evidence" value="ECO:0007669"/>
    <property type="project" value="UniProtKB-SubCell"/>
</dbReference>
<keyword evidence="2" id="KW-0812">Transmembrane</keyword>
<keyword evidence="7" id="KW-1185">Reference proteome</keyword>
<evidence type="ECO:0000259" key="5">
    <source>
        <dbReference type="Pfam" id="PF01094"/>
    </source>
</evidence>
<organism evidence="6 7">
    <name type="scientific">Synaphobranchus kaupii</name>
    <name type="common">Kaup's arrowtooth eel</name>
    <dbReference type="NCBI Taxonomy" id="118154"/>
    <lineage>
        <taxon>Eukaryota</taxon>
        <taxon>Metazoa</taxon>
        <taxon>Chordata</taxon>
        <taxon>Craniata</taxon>
        <taxon>Vertebrata</taxon>
        <taxon>Euteleostomi</taxon>
        <taxon>Actinopterygii</taxon>
        <taxon>Neopterygii</taxon>
        <taxon>Teleostei</taxon>
        <taxon>Anguilliformes</taxon>
        <taxon>Synaphobranchidae</taxon>
        <taxon>Synaphobranchus</taxon>
    </lineage>
</organism>
<sequence length="71" mass="7502">MVCPVAVKVAFQLANGIEPIFFPNQSCSKSATVHAVVGASSSTPSIAISRILGPFSIPLVSFSCPFLERMF</sequence>
<evidence type="ECO:0000313" key="7">
    <source>
        <dbReference type="Proteomes" id="UP001152622"/>
    </source>
</evidence>
<evidence type="ECO:0000256" key="4">
    <source>
        <dbReference type="ARBA" id="ARBA00023136"/>
    </source>
</evidence>
<keyword evidence="4" id="KW-0472">Membrane</keyword>
<gene>
    <name evidence="6" type="ORF">SKAU_G00427990</name>
</gene>
<dbReference type="OrthoDB" id="5984008at2759"/>
<feature type="domain" description="Receptor ligand binding region" evidence="5">
    <location>
        <begin position="6"/>
        <end position="68"/>
    </location>
</feature>
<dbReference type="SUPFAM" id="SSF53822">
    <property type="entry name" value="Periplasmic binding protein-like I"/>
    <property type="match status" value="1"/>
</dbReference>
<dbReference type="InterPro" id="IPR028082">
    <property type="entry name" value="Peripla_BP_I"/>
</dbReference>